<evidence type="ECO:0000256" key="1">
    <source>
        <dbReference type="SAM" id="Phobius"/>
    </source>
</evidence>
<organism evidence="2">
    <name type="scientific">Diabrotica virgifera virgifera</name>
    <name type="common">western corn rootworm</name>
    <dbReference type="NCBI Taxonomy" id="50390"/>
    <lineage>
        <taxon>Eukaryota</taxon>
        <taxon>Metazoa</taxon>
        <taxon>Ecdysozoa</taxon>
        <taxon>Arthropoda</taxon>
        <taxon>Hexapoda</taxon>
        <taxon>Insecta</taxon>
        <taxon>Pterygota</taxon>
        <taxon>Neoptera</taxon>
        <taxon>Endopterygota</taxon>
        <taxon>Coleoptera</taxon>
        <taxon>Polyphaga</taxon>
        <taxon>Cucujiformia</taxon>
        <taxon>Chrysomeloidea</taxon>
        <taxon>Chrysomelidae</taxon>
        <taxon>Galerucinae</taxon>
        <taxon>Diabroticina</taxon>
        <taxon>Diabroticites</taxon>
        <taxon>Diabrotica</taxon>
    </lineage>
</organism>
<sequence>MALGRVMHNAIPMIFFFFLYSGYVRFRRPRATKSDSNFLIIDYEAQQDRILRLLEEVSSGSEIEIDSEDDCSETDNFNHCEVQYELSNTEEDVKITISQNTIAKLSYIFMPQTCQYLL</sequence>
<proteinExistence type="predicted"/>
<name>A0A6P7FXZ1_DIAVI</name>
<reference evidence="2" key="1">
    <citation type="submission" date="2025-08" db="UniProtKB">
        <authorList>
            <consortium name="RefSeq"/>
        </authorList>
    </citation>
    <scope>IDENTIFICATION</scope>
    <source>
        <tissue evidence="2">Whole insect</tissue>
    </source>
</reference>
<keyword evidence="1" id="KW-0472">Membrane</keyword>
<evidence type="ECO:0000313" key="2">
    <source>
        <dbReference type="RefSeq" id="XP_028137435.1"/>
    </source>
</evidence>
<accession>A0A6P7FXZ1</accession>
<dbReference type="AlphaFoldDB" id="A0A6P7FXZ1"/>
<protein>
    <submittedName>
        <fullName evidence="2">Uncharacterized protein LOC114331942</fullName>
    </submittedName>
</protein>
<keyword evidence="1" id="KW-1133">Transmembrane helix</keyword>
<dbReference type="RefSeq" id="XP_028137435.1">
    <property type="nucleotide sequence ID" value="XM_028281634.1"/>
</dbReference>
<dbReference type="InParanoid" id="A0A6P7FXZ1"/>
<feature type="transmembrane region" description="Helical" evidence="1">
    <location>
        <begin position="6"/>
        <end position="24"/>
    </location>
</feature>
<keyword evidence="1" id="KW-0812">Transmembrane</keyword>
<gene>
    <name evidence="2" type="primary">LOC114331942</name>
</gene>